<dbReference type="GO" id="GO:0004252">
    <property type="term" value="F:serine-type endopeptidase activity"/>
    <property type="evidence" value="ECO:0007669"/>
    <property type="project" value="InterPro"/>
</dbReference>
<proteinExistence type="predicted"/>
<evidence type="ECO:0000313" key="3">
    <source>
        <dbReference type="EMBL" id="MBO8443227.1"/>
    </source>
</evidence>
<dbReference type="Pfam" id="PF01726">
    <property type="entry name" value="LexA_DNA_bind"/>
    <property type="match status" value="1"/>
</dbReference>
<dbReference type="InterPro" id="IPR036286">
    <property type="entry name" value="LexA/Signal_pep-like_sf"/>
</dbReference>
<dbReference type="InterPro" id="IPR050077">
    <property type="entry name" value="LexA_repressor"/>
</dbReference>
<reference evidence="3" key="2">
    <citation type="journal article" date="2021" name="PeerJ">
        <title>Extensive microbial diversity within the chicken gut microbiome revealed by metagenomics and culture.</title>
        <authorList>
            <person name="Gilroy R."/>
            <person name="Ravi A."/>
            <person name="Getino M."/>
            <person name="Pursley I."/>
            <person name="Horton D.L."/>
            <person name="Alikhan N.F."/>
            <person name="Baker D."/>
            <person name="Gharbi K."/>
            <person name="Hall N."/>
            <person name="Watson M."/>
            <person name="Adriaenssens E.M."/>
            <person name="Foster-Nyarko E."/>
            <person name="Jarju S."/>
            <person name="Secka A."/>
            <person name="Antonio M."/>
            <person name="Oren A."/>
            <person name="Chaudhuri R.R."/>
            <person name="La Ragione R."/>
            <person name="Hildebrand F."/>
            <person name="Pallen M.J."/>
        </authorList>
    </citation>
    <scope>NUCLEOTIDE SEQUENCE</scope>
    <source>
        <strain evidence="3">11167</strain>
    </source>
</reference>
<evidence type="ECO:0000259" key="2">
    <source>
        <dbReference type="Pfam" id="PF01726"/>
    </source>
</evidence>
<dbReference type="GO" id="GO:0006508">
    <property type="term" value="P:proteolysis"/>
    <property type="evidence" value="ECO:0007669"/>
    <property type="project" value="InterPro"/>
</dbReference>
<evidence type="ECO:0000313" key="4">
    <source>
        <dbReference type="Proteomes" id="UP000823633"/>
    </source>
</evidence>
<name>A0A9D9E9M6_9SPIR</name>
<dbReference type="Gene3D" id="2.10.109.10">
    <property type="entry name" value="Umud Fragment, subunit A"/>
    <property type="match status" value="1"/>
</dbReference>
<dbReference type="SUPFAM" id="SSF51306">
    <property type="entry name" value="LexA/Signal peptidase"/>
    <property type="match status" value="1"/>
</dbReference>
<reference evidence="3" key="1">
    <citation type="submission" date="2020-10" db="EMBL/GenBank/DDBJ databases">
        <authorList>
            <person name="Gilroy R."/>
        </authorList>
    </citation>
    <scope>NUCLEOTIDE SEQUENCE</scope>
    <source>
        <strain evidence="3">11167</strain>
    </source>
</reference>
<dbReference type="Pfam" id="PF00717">
    <property type="entry name" value="Peptidase_S24"/>
    <property type="match status" value="1"/>
</dbReference>
<accession>A0A9D9E9M6</accession>
<dbReference type="PANTHER" id="PTHR33516:SF2">
    <property type="entry name" value="LEXA REPRESSOR-RELATED"/>
    <property type="match status" value="1"/>
</dbReference>
<comment type="caution">
    <text evidence="3">The sequence shown here is derived from an EMBL/GenBank/DDBJ whole genome shotgun (WGS) entry which is preliminary data.</text>
</comment>
<dbReference type="PANTHER" id="PTHR33516">
    <property type="entry name" value="LEXA REPRESSOR"/>
    <property type="match status" value="1"/>
</dbReference>
<dbReference type="AlphaFoldDB" id="A0A9D9E9M6"/>
<dbReference type="Gene3D" id="1.10.10.10">
    <property type="entry name" value="Winged helix-like DNA-binding domain superfamily/Winged helix DNA-binding domain"/>
    <property type="match status" value="1"/>
</dbReference>
<protein>
    <submittedName>
        <fullName evidence="3">Winged helix-turn-helix transcriptional regulator</fullName>
    </submittedName>
</protein>
<dbReference type="Proteomes" id="UP000823633">
    <property type="component" value="Unassembled WGS sequence"/>
</dbReference>
<dbReference type="SUPFAM" id="SSF46785">
    <property type="entry name" value="Winged helix' DNA-binding domain"/>
    <property type="match status" value="1"/>
</dbReference>
<feature type="domain" description="Peptidase S24/S26A/S26B/S26C" evidence="1">
    <location>
        <begin position="100"/>
        <end position="186"/>
    </location>
</feature>
<sequence>MARRLTQRQSEVLRLVDSYFERHNSSPTLKELASQLGISPQAVSCHIEALRRKGMLTSAEGKARSIFLTRWKEHVPGITLIPSYGETAYLSGQRRSLGDFNASTLLLDEKAEYFCLVMESANLINMAIRPGDRLVFRKGEDPRQGDLVIASLEGSQRHELRTWHRHGGKIILQAECDNIGNISCQSCAVHAILHAVVRFYG</sequence>
<dbReference type="InterPro" id="IPR015927">
    <property type="entry name" value="Peptidase_S24_S26A/B/C"/>
</dbReference>
<organism evidence="3 4">
    <name type="scientific">Candidatus Aphodenecus pullistercoris</name>
    <dbReference type="NCBI Taxonomy" id="2840669"/>
    <lineage>
        <taxon>Bacteria</taxon>
        <taxon>Pseudomonadati</taxon>
        <taxon>Spirochaetota</taxon>
        <taxon>Spirochaetia</taxon>
        <taxon>Spirochaetales</taxon>
        <taxon>Candidatus Aphodenecus</taxon>
    </lineage>
</organism>
<evidence type="ECO:0000259" key="1">
    <source>
        <dbReference type="Pfam" id="PF00717"/>
    </source>
</evidence>
<dbReference type="InterPro" id="IPR036388">
    <property type="entry name" value="WH-like_DNA-bd_sf"/>
</dbReference>
<gene>
    <name evidence="3" type="ORF">IAC42_05650</name>
</gene>
<dbReference type="InterPro" id="IPR006199">
    <property type="entry name" value="LexA_DNA-bd_dom"/>
</dbReference>
<dbReference type="InterPro" id="IPR036390">
    <property type="entry name" value="WH_DNA-bd_sf"/>
</dbReference>
<dbReference type="EMBL" id="JADIMU010000036">
    <property type="protein sequence ID" value="MBO8443227.1"/>
    <property type="molecule type" value="Genomic_DNA"/>
</dbReference>
<feature type="domain" description="LexA repressor DNA-binding" evidence="2">
    <location>
        <begin position="3"/>
        <end position="64"/>
    </location>
</feature>